<reference evidence="5" key="1">
    <citation type="submission" date="2021-03" db="EMBL/GenBank/DDBJ databases">
        <authorList>
            <person name="Tagirdzhanova G."/>
        </authorList>
    </citation>
    <scope>NUCLEOTIDE SEQUENCE</scope>
</reference>
<comment type="caution">
    <text evidence="5">The sequence shown here is derived from an EMBL/GenBank/DDBJ whole genome shotgun (WGS) entry which is preliminary data.</text>
</comment>
<feature type="region of interest" description="Disordered" evidence="3">
    <location>
        <begin position="229"/>
        <end position="248"/>
    </location>
</feature>
<dbReference type="OrthoDB" id="3886144at2759"/>
<organism evidence="5 6">
    <name type="scientific">Gomphillus americanus</name>
    <dbReference type="NCBI Taxonomy" id="1940652"/>
    <lineage>
        <taxon>Eukaryota</taxon>
        <taxon>Fungi</taxon>
        <taxon>Dikarya</taxon>
        <taxon>Ascomycota</taxon>
        <taxon>Pezizomycotina</taxon>
        <taxon>Lecanoromycetes</taxon>
        <taxon>OSLEUM clade</taxon>
        <taxon>Ostropomycetidae</taxon>
        <taxon>Ostropales</taxon>
        <taxon>Graphidaceae</taxon>
        <taxon>Gomphilloideae</taxon>
        <taxon>Gomphillus</taxon>
    </lineage>
</organism>
<dbReference type="PROSITE" id="PS00463">
    <property type="entry name" value="ZN2_CY6_FUNGAL_1"/>
    <property type="match status" value="1"/>
</dbReference>
<feature type="compositionally biased region" description="Low complexity" evidence="3">
    <location>
        <begin position="27"/>
        <end position="40"/>
    </location>
</feature>
<feature type="region of interest" description="Disordered" evidence="3">
    <location>
        <begin position="118"/>
        <end position="167"/>
    </location>
</feature>
<dbReference type="AlphaFoldDB" id="A0A8H3FHM0"/>
<protein>
    <recommendedName>
        <fullName evidence="4">Zn(2)-C6 fungal-type domain-containing protein</fullName>
    </recommendedName>
</protein>
<evidence type="ECO:0000313" key="5">
    <source>
        <dbReference type="EMBL" id="CAF9926126.1"/>
    </source>
</evidence>
<evidence type="ECO:0000256" key="2">
    <source>
        <dbReference type="ARBA" id="ARBA00023242"/>
    </source>
</evidence>
<keyword evidence="2" id="KW-0539">Nucleus</keyword>
<dbReference type="GO" id="GO:0045944">
    <property type="term" value="P:positive regulation of transcription by RNA polymerase II"/>
    <property type="evidence" value="ECO:0007669"/>
    <property type="project" value="TreeGrafter"/>
</dbReference>
<dbReference type="Pfam" id="PF00172">
    <property type="entry name" value="Zn_clus"/>
    <property type="match status" value="1"/>
</dbReference>
<dbReference type="InterPro" id="IPR021858">
    <property type="entry name" value="Fun_TF"/>
</dbReference>
<feature type="domain" description="Zn(2)-C6 fungal-type" evidence="4">
    <location>
        <begin position="60"/>
        <end position="88"/>
    </location>
</feature>
<dbReference type="CDD" id="cd00067">
    <property type="entry name" value="GAL4"/>
    <property type="match status" value="1"/>
</dbReference>
<keyword evidence="6" id="KW-1185">Reference proteome</keyword>
<name>A0A8H3FHM0_9LECA</name>
<dbReference type="SUPFAM" id="SSF57701">
    <property type="entry name" value="Zn2/Cys6 DNA-binding domain"/>
    <property type="match status" value="1"/>
</dbReference>
<dbReference type="GO" id="GO:0005634">
    <property type="term" value="C:nucleus"/>
    <property type="evidence" value="ECO:0007669"/>
    <property type="project" value="UniProtKB-SubCell"/>
</dbReference>
<proteinExistence type="predicted"/>
<dbReference type="SMART" id="SM00066">
    <property type="entry name" value="GAL4"/>
    <property type="match status" value="1"/>
</dbReference>
<accession>A0A8H3FHM0</accession>
<dbReference type="Proteomes" id="UP000664169">
    <property type="component" value="Unassembled WGS sequence"/>
</dbReference>
<dbReference type="GO" id="GO:0008270">
    <property type="term" value="F:zinc ion binding"/>
    <property type="evidence" value="ECO:0007669"/>
    <property type="project" value="InterPro"/>
</dbReference>
<evidence type="ECO:0000256" key="1">
    <source>
        <dbReference type="ARBA" id="ARBA00004123"/>
    </source>
</evidence>
<feature type="region of interest" description="Disordered" evidence="3">
    <location>
        <begin position="23"/>
        <end position="59"/>
    </location>
</feature>
<dbReference type="PROSITE" id="PS50048">
    <property type="entry name" value="ZN2_CY6_FUNGAL_2"/>
    <property type="match status" value="1"/>
</dbReference>
<dbReference type="InterPro" id="IPR001138">
    <property type="entry name" value="Zn2Cys6_DnaBD"/>
</dbReference>
<gene>
    <name evidence="5" type="ORF">GOMPHAMPRED_004071</name>
</gene>
<dbReference type="Gene3D" id="4.10.240.10">
    <property type="entry name" value="Zn(2)-C6 fungal-type DNA-binding domain"/>
    <property type="match status" value="1"/>
</dbReference>
<dbReference type="InterPro" id="IPR036864">
    <property type="entry name" value="Zn2-C6_fun-type_DNA-bd_sf"/>
</dbReference>
<dbReference type="Pfam" id="PF11951">
    <property type="entry name" value="Fungal_trans_2"/>
    <property type="match status" value="1"/>
</dbReference>
<dbReference type="GO" id="GO:0000976">
    <property type="term" value="F:transcription cis-regulatory region binding"/>
    <property type="evidence" value="ECO:0007669"/>
    <property type="project" value="TreeGrafter"/>
</dbReference>
<evidence type="ECO:0000313" key="6">
    <source>
        <dbReference type="Proteomes" id="UP000664169"/>
    </source>
</evidence>
<dbReference type="GO" id="GO:0000981">
    <property type="term" value="F:DNA-binding transcription factor activity, RNA polymerase II-specific"/>
    <property type="evidence" value="ECO:0007669"/>
    <property type="project" value="InterPro"/>
</dbReference>
<sequence length="685" mass="75931">MEAFSCSPAESLKTLTISSTNKTLDGSSKAAQQRSQQQKSVLPIRTGAVPKPKQIKSRNGCSTCKAKRLKCDETKPSCNQCIKRKVTCGGYSKNFKWRSFEETISHSPKLAQITGIERTRGQDAATPDTPPSPLLSDRNSTSSSTDDPATPHAAGAAMTKTHSSTSVSTPTMSVYLKHGLISDGVGQNGKVHASTFARAVERDVDHDKDHDDLMHRPIKFASQSTADSFVSTPSQSFQPPRDSSGLSLSLHRPRLATSSPEMLAYNFDRNTCGILSIKDGLNENPWRTLVWPMARESPALYHAIASLSAFHCSALDPKMKYSGMKHVNQSISYLRKNIKKMKIEDTLATSITLAFADSWDNSTSTGIEHVRGGSVLISHALTRMKADQAQVNSCRLKFLCKTWLYVDVLSRLTSNRTDDVDVDCPLWSQIDLLSSNDQIDPLLGCASTLFPIIGRVANLISRVKKTRYNTISLISKANELKHELTTWNPPSYLEPAEDPTCDVQHAIQTAEAYQYATLLCLHQAVPEIPSRTAEDLAQKILLRIATVPIQSRTMIIHIYPMLAATCEAVAPDDRAWALKRWQQMQRRMQISNVDRCIEVMQEVWRRRDQASQATNNQPVSKSKHASILDFDASGADIGVSNFKNTSSRRDSHSEGLQPLPFERTVRGSQHWAGVMMEYGWEILLG</sequence>
<feature type="compositionally biased region" description="Low complexity" evidence="3">
    <location>
        <begin position="134"/>
        <end position="147"/>
    </location>
</feature>
<dbReference type="EMBL" id="CAJPDQ010000024">
    <property type="protein sequence ID" value="CAF9926126.1"/>
    <property type="molecule type" value="Genomic_DNA"/>
</dbReference>
<dbReference type="PANTHER" id="PTHR37534:SF47">
    <property type="entry name" value="ZN(2)-C6 FUNGAL-TYPE DOMAIN-CONTAINING PROTEIN"/>
    <property type="match status" value="1"/>
</dbReference>
<evidence type="ECO:0000256" key="3">
    <source>
        <dbReference type="SAM" id="MobiDB-lite"/>
    </source>
</evidence>
<feature type="compositionally biased region" description="Polar residues" evidence="3">
    <location>
        <begin position="229"/>
        <end position="238"/>
    </location>
</feature>
<dbReference type="PANTHER" id="PTHR37534">
    <property type="entry name" value="TRANSCRIPTIONAL ACTIVATOR PROTEIN UGA3"/>
    <property type="match status" value="1"/>
</dbReference>
<evidence type="ECO:0000259" key="4">
    <source>
        <dbReference type="PROSITE" id="PS50048"/>
    </source>
</evidence>
<comment type="subcellular location">
    <subcellularLocation>
        <location evidence="1">Nucleus</location>
    </subcellularLocation>
</comment>